<dbReference type="AlphaFoldDB" id="A0A1Z5TEI2"/>
<dbReference type="VEuPathDB" id="FungiDB:BTJ68_05858"/>
<reference evidence="3 4" key="1">
    <citation type="submission" date="2017-01" db="EMBL/GenBank/DDBJ databases">
        <title>The recent genome duplication of the halophilic yeast Hortaea werneckii: insights from long-read sequencing.</title>
        <authorList>
            <person name="Sinha S."/>
            <person name="Flibotte S."/>
            <person name="Neira M."/>
            <person name="Lenassi M."/>
            <person name="Gostincar C."/>
            <person name="Stajich J.E."/>
            <person name="Nislow C.E."/>
        </authorList>
    </citation>
    <scope>NUCLEOTIDE SEQUENCE [LARGE SCALE GENOMIC DNA]</scope>
    <source>
        <strain evidence="3 4">EXF-2000</strain>
    </source>
</reference>
<evidence type="ECO:0000259" key="2">
    <source>
        <dbReference type="Pfam" id="PF08450"/>
    </source>
</evidence>
<evidence type="ECO:0000313" key="3">
    <source>
        <dbReference type="EMBL" id="OTA34301.1"/>
    </source>
</evidence>
<dbReference type="Pfam" id="PF08450">
    <property type="entry name" value="SGL"/>
    <property type="match status" value="1"/>
</dbReference>
<proteinExistence type="predicted"/>
<evidence type="ECO:0000256" key="1">
    <source>
        <dbReference type="SAM" id="SignalP"/>
    </source>
</evidence>
<sequence length="415" mass="45904">MASIASLALLCSAIIAPTQAVNQTVRIPYENTYLLPSDFSGNVNQSFVNGTTTSNFRINSLLQKANGAPFIAYDESFLDVIGDEPQPRLIDNRTTLFAYEAGVWIPELNQVWFTSSTYQASTIPGYITVLDLLTNTLHELNGTSKPIINPNGAYYFDGKVWIATYPSSANETYNGGIISVDPRTLEVETVLNSYFGLPFNFPDDLVWTTQVNNRYLFFTDPFYGFLPYPDNFKTPQLPVGVWRWDPQEDLLLPVISRNEIQPNGVRVSPDMKSLYVTDSTATFVTQTPYNPPVGPAAENWLGPYIYKYDLNEEMLPVNRRVFGLVREGIADGIHVDDDGNVWTAESEGIVVRSPKGRVIGLFNAAYFQGEVAAASRIPIANFALAGDTLVIFGVSSLWTVKLNKTAVSANSVIVN</sequence>
<feature type="chain" id="PRO_5012893682" description="SMP-30/Gluconolactonase/LRE-like region domain-containing protein" evidence="1">
    <location>
        <begin position="21"/>
        <end position="415"/>
    </location>
</feature>
<dbReference type="Gene3D" id="2.120.10.30">
    <property type="entry name" value="TolB, C-terminal domain"/>
    <property type="match status" value="1"/>
</dbReference>
<dbReference type="STRING" id="1157616.A0A1Z5TEI2"/>
<dbReference type="InterPro" id="IPR052988">
    <property type="entry name" value="Oryzine_lactonohydrolase"/>
</dbReference>
<dbReference type="EMBL" id="MUNK01000061">
    <property type="protein sequence ID" value="OTA34301.1"/>
    <property type="molecule type" value="Genomic_DNA"/>
</dbReference>
<evidence type="ECO:0000313" key="4">
    <source>
        <dbReference type="Proteomes" id="UP000194280"/>
    </source>
</evidence>
<feature type="domain" description="SMP-30/Gluconolactonase/LRE-like region" evidence="2">
    <location>
        <begin position="240"/>
        <end position="360"/>
    </location>
</feature>
<dbReference type="InterPro" id="IPR011042">
    <property type="entry name" value="6-blade_b-propeller_TolB-like"/>
</dbReference>
<keyword evidence="4" id="KW-1185">Reference proteome</keyword>
<dbReference type="PANTHER" id="PTHR47064">
    <property type="entry name" value="PUTATIVE (AFU_ORTHOLOGUE AFUA_1G08990)-RELATED"/>
    <property type="match status" value="1"/>
</dbReference>
<keyword evidence="1" id="KW-0732">Signal</keyword>
<dbReference type="OrthoDB" id="423498at2759"/>
<gene>
    <name evidence="3" type="ORF">BTJ68_05858</name>
</gene>
<dbReference type="InterPro" id="IPR013658">
    <property type="entry name" value="SGL"/>
</dbReference>
<dbReference type="Proteomes" id="UP000194280">
    <property type="component" value="Unassembled WGS sequence"/>
</dbReference>
<protein>
    <recommendedName>
        <fullName evidence="2">SMP-30/Gluconolactonase/LRE-like region domain-containing protein</fullName>
    </recommendedName>
</protein>
<accession>A0A1Z5TEI2</accession>
<comment type="caution">
    <text evidence="3">The sequence shown here is derived from an EMBL/GenBank/DDBJ whole genome shotgun (WGS) entry which is preliminary data.</text>
</comment>
<dbReference type="PANTHER" id="PTHR47064:SF2">
    <property type="entry name" value="SMP-30_GLUCONOLACTONASE_LRE-LIKE REGION DOMAIN-CONTAINING PROTEIN-RELATED"/>
    <property type="match status" value="1"/>
</dbReference>
<name>A0A1Z5TEI2_HORWE</name>
<dbReference type="InParanoid" id="A0A1Z5TEI2"/>
<organism evidence="3 4">
    <name type="scientific">Hortaea werneckii EXF-2000</name>
    <dbReference type="NCBI Taxonomy" id="1157616"/>
    <lineage>
        <taxon>Eukaryota</taxon>
        <taxon>Fungi</taxon>
        <taxon>Dikarya</taxon>
        <taxon>Ascomycota</taxon>
        <taxon>Pezizomycotina</taxon>
        <taxon>Dothideomycetes</taxon>
        <taxon>Dothideomycetidae</taxon>
        <taxon>Mycosphaerellales</taxon>
        <taxon>Teratosphaeriaceae</taxon>
        <taxon>Hortaea</taxon>
    </lineage>
</organism>
<feature type="signal peptide" evidence="1">
    <location>
        <begin position="1"/>
        <end position="20"/>
    </location>
</feature>
<dbReference type="SUPFAM" id="SSF63829">
    <property type="entry name" value="Calcium-dependent phosphotriesterase"/>
    <property type="match status" value="1"/>
</dbReference>